<accession>A0A067PYH9</accession>
<comment type="subcellular location">
    <subcellularLocation>
        <location evidence="3">Vacuole membrane</location>
        <topology evidence="3">Multi-pass membrane protein</topology>
    </subcellularLocation>
</comment>
<evidence type="ECO:0000313" key="22">
    <source>
        <dbReference type="Proteomes" id="UP000027265"/>
    </source>
</evidence>
<organism evidence="21 22">
    <name type="scientific">Jaapia argillacea MUCL 33604</name>
    <dbReference type="NCBI Taxonomy" id="933084"/>
    <lineage>
        <taxon>Eukaryota</taxon>
        <taxon>Fungi</taxon>
        <taxon>Dikarya</taxon>
        <taxon>Basidiomycota</taxon>
        <taxon>Agaricomycotina</taxon>
        <taxon>Agaricomycetes</taxon>
        <taxon>Agaricomycetidae</taxon>
        <taxon>Jaapiales</taxon>
        <taxon>Jaapiaceae</taxon>
        <taxon>Jaapia</taxon>
    </lineage>
</organism>
<feature type="transmembrane region" description="Helical" evidence="17">
    <location>
        <begin position="657"/>
        <end position="676"/>
    </location>
</feature>
<keyword evidence="22" id="KW-1185">Reference proteome</keyword>
<comment type="cofactor">
    <cofactor evidence="1">
        <name>Zn(2+)</name>
        <dbReference type="ChEBI" id="CHEBI:29105"/>
    </cofactor>
</comment>
<evidence type="ECO:0000259" key="19">
    <source>
        <dbReference type="Pfam" id="PF22250"/>
    </source>
</evidence>
<feature type="transmembrane region" description="Helical" evidence="17">
    <location>
        <begin position="524"/>
        <end position="545"/>
    </location>
</feature>
<comment type="similarity">
    <text evidence="4 15">Belongs to the peptidase M28 family.</text>
</comment>
<dbReference type="InterPro" id="IPR053975">
    <property type="entry name" value="PFF1_C"/>
</dbReference>
<evidence type="ECO:0000256" key="10">
    <source>
        <dbReference type="ARBA" id="ARBA00022833"/>
    </source>
</evidence>
<evidence type="ECO:0000256" key="14">
    <source>
        <dbReference type="ARBA" id="ARBA00023180"/>
    </source>
</evidence>
<dbReference type="CDD" id="cd03875">
    <property type="entry name" value="M28_Fxna_like"/>
    <property type="match status" value="1"/>
</dbReference>
<sequence length="936" mass="103694">MTSRNLLKKFLAHRFVPTILVAASYIAIFAVVLVTDDPPPVPSDQGGLNLTQAWDDLHVITSHPHPVLSHANDHVRSYLLTRLNQIASANPSQIHIVDDLSLNASWAPFGPTHSHAVYAESTNILVKIDGSQVSGNEGEEERDAVLFSAHYDSVSTSYGATDNGMGLVATLQMIQYLAEAKRRGHGTKKTAVFNINNGEEDGLYGAHLFMEHPWSKICSTFLNVEGAGAGGRPLLFRTTSLSPTLSFTHTHHPHTNVISADAYARGVVRSSTDYKVYTGPNFWMQGLDFAFYKNRARYHTLQDDMRDVEGGRRALWAMMESVRDAGVGLLDAKEGRKAGAVYFDVLGRFLVVLPLSTMISLDVLLLLFGPISIVWFLYLINTKQSENGCTFRFNRRIWRGWMSELRFRECMRSLGVREVLRGLGLFWICLGLSAIGEAGLVLGYVLFNPFIIHSHPLLVITSSLSFSYLALIAPTYIINKFPSLKLKLTSIPMTMTASLLGLYTFTYVFLFIATVAEISLGVGGLYWVGLWNGGSLGGSLVGLGVQLRSGRGVVGSGEREAGETIHGDGDSVQGVDEGLHENGYGSEEEEEAMGEDEPLMSGHRERSLDKDRETSNNWWILQLLLSLPLPVLLISQLLVLLTGTLGQTLVDGSSSTFVYFAICFLSFLVTLPVLPFRPNLHRTLTYVTLGAFVVSTIYTWTSFPFTRDAPFKVLFRQKLEFDGEGGMREVTSLTGVGAYLERLVMSEIPSTWGKELRCGKEDEDGIVMCEWESGLLPNPGGPSFREGGLSSTTLDDWMEFSVTRLNETSATFRMKGLNTRACKIHFDNARIDYYHVHHGDGSPTSMQPGYEILPRGLRSLRVWSREWEQEFVVEVAWNDGRLGEGELLKGNVGCLWSEFENGGMPAFEEVVKFLPSWSLVTNLDDGLVKVEVPFVV</sequence>
<dbReference type="SUPFAM" id="SSF53187">
    <property type="entry name" value="Zn-dependent exopeptidases"/>
    <property type="match status" value="1"/>
</dbReference>
<proteinExistence type="inferred from homology"/>
<dbReference type="Proteomes" id="UP000027265">
    <property type="component" value="Unassembled WGS sequence"/>
</dbReference>
<evidence type="ECO:0000256" key="16">
    <source>
        <dbReference type="SAM" id="MobiDB-lite"/>
    </source>
</evidence>
<gene>
    <name evidence="21" type="ORF">JAAARDRAFT_36511</name>
</gene>
<evidence type="ECO:0000256" key="13">
    <source>
        <dbReference type="ARBA" id="ARBA00023136"/>
    </source>
</evidence>
<evidence type="ECO:0000256" key="9">
    <source>
        <dbReference type="ARBA" id="ARBA00022801"/>
    </source>
</evidence>
<evidence type="ECO:0000256" key="3">
    <source>
        <dbReference type="ARBA" id="ARBA00004128"/>
    </source>
</evidence>
<evidence type="ECO:0000256" key="4">
    <source>
        <dbReference type="ARBA" id="ARBA00010918"/>
    </source>
</evidence>
<feature type="compositionally biased region" description="Basic and acidic residues" evidence="16">
    <location>
        <begin position="557"/>
        <end position="569"/>
    </location>
</feature>
<keyword evidence="8 15" id="KW-0479">Metal-binding</keyword>
<protein>
    <recommendedName>
        <fullName evidence="15">Peptide hydrolase</fullName>
        <ecNumber evidence="15">3.4.-.-</ecNumber>
    </recommendedName>
</protein>
<keyword evidence="6 15" id="KW-0645">Protease</keyword>
<dbReference type="Pfam" id="PF04389">
    <property type="entry name" value="Peptidase_M28"/>
    <property type="match status" value="1"/>
</dbReference>
<evidence type="ECO:0000256" key="17">
    <source>
        <dbReference type="SAM" id="Phobius"/>
    </source>
</evidence>
<dbReference type="Pfam" id="PF22250">
    <property type="entry name" value="PFF1_C"/>
    <property type="match status" value="1"/>
</dbReference>
<evidence type="ECO:0000256" key="6">
    <source>
        <dbReference type="ARBA" id="ARBA00022670"/>
    </source>
</evidence>
<keyword evidence="5" id="KW-0926">Vacuole</keyword>
<dbReference type="PANTHER" id="PTHR12147:SF58">
    <property type="entry name" value="VACUOLAR MEMBRANE PROTEASE"/>
    <property type="match status" value="1"/>
</dbReference>
<feature type="transmembrane region" description="Helical" evidence="17">
    <location>
        <begin position="12"/>
        <end position="34"/>
    </location>
</feature>
<reference evidence="22" key="1">
    <citation type="journal article" date="2014" name="Proc. Natl. Acad. Sci. U.S.A.">
        <title>Extensive sampling of basidiomycete genomes demonstrates inadequacy of the white-rot/brown-rot paradigm for wood decay fungi.</title>
        <authorList>
            <person name="Riley R."/>
            <person name="Salamov A.A."/>
            <person name="Brown D.W."/>
            <person name="Nagy L.G."/>
            <person name="Floudas D."/>
            <person name="Held B.W."/>
            <person name="Levasseur A."/>
            <person name="Lombard V."/>
            <person name="Morin E."/>
            <person name="Otillar R."/>
            <person name="Lindquist E.A."/>
            <person name="Sun H."/>
            <person name="LaButti K.M."/>
            <person name="Schmutz J."/>
            <person name="Jabbour D."/>
            <person name="Luo H."/>
            <person name="Baker S.E."/>
            <person name="Pisabarro A.G."/>
            <person name="Walton J.D."/>
            <person name="Blanchette R.A."/>
            <person name="Henrissat B."/>
            <person name="Martin F."/>
            <person name="Cullen D."/>
            <person name="Hibbett D.S."/>
            <person name="Grigoriev I.V."/>
        </authorList>
    </citation>
    <scope>NUCLEOTIDE SEQUENCE [LARGE SCALE GENOMIC DNA]</scope>
    <source>
        <strain evidence="22">MUCL 33604</strain>
    </source>
</reference>
<evidence type="ECO:0000256" key="1">
    <source>
        <dbReference type="ARBA" id="ARBA00001947"/>
    </source>
</evidence>
<dbReference type="InterPro" id="IPR045175">
    <property type="entry name" value="M28_fam"/>
</dbReference>
<feature type="domain" description="Vacuolar membrane protease C-terminal" evidence="19">
    <location>
        <begin position="712"/>
        <end position="930"/>
    </location>
</feature>
<keyword evidence="12" id="KW-0482">Metalloprotease</keyword>
<feature type="transmembrane region" description="Helical" evidence="17">
    <location>
        <begin position="358"/>
        <end position="380"/>
    </location>
</feature>
<dbReference type="EC" id="3.4.-.-" evidence="15"/>
<evidence type="ECO:0000256" key="2">
    <source>
        <dbReference type="ARBA" id="ARBA00003273"/>
    </source>
</evidence>
<feature type="domain" description="Peptidase M28" evidence="18">
    <location>
        <begin position="138"/>
        <end position="310"/>
    </location>
</feature>
<evidence type="ECO:0000256" key="7">
    <source>
        <dbReference type="ARBA" id="ARBA00022692"/>
    </source>
</evidence>
<keyword evidence="13 17" id="KW-0472">Membrane</keyword>
<feature type="transmembrane region" description="Helical" evidence="17">
    <location>
        <begin position="618"/>
        <end position="645"/>
    </location>
</feature>
<dbReference type="AlphaFoldDB" id="A0A067PYH9"/>
<dbReference type="Pfam" id="PF22251">
    <property type="entry name" value="PFF1_TM"/>
    <property type="match status" value="1"/>
</dbReference>
<dbReference type="STRING" id="933084.A0A067PYH9"/>
<dbReference type="InterPro" id="IPR053976">
    <property type="entry name" value="PFF1_TM"/>
</dbReference>
<keyword evidence="11 17" id="KW-1133">Transmembrane helix</keyword>
<evidence type="ECO:0000256" key="8">
    <source>
        <dbReference type="ARBA" id="ARBA00022723"/>
    </source>
</evidence>
<evidence type="ECO:0000256" key="15">
    <source>
        <dbReference type="RuleBase" id="RU361240"/>
    </source>
</evidence>
<keyword evidence="14" id="KW-0325">Glycoprotein</keyword>
<dbReference type="GO" id="GO:0008235">
    <property type="term" value="F:metalloexopeptidase activity"/>
    <property type="evidence" value="ECO:0007669"/>
    <property type="project" value="InterPro"/>
</dbReference>
<feature type="transmembrane region" description="Helical" evidence="17">
    <location>
        <begin position="422"/>
        <end position="445"/>
    </location>
</feature>
<keyword evidence="7 17" id="KW-0812">Transmembrane</keyword>
<dbReference type="PANTHER" id="PTHR12147">
    <property type="entry name" value="METALLOPEPTIDASE M28 FAMILY MEMBER"/>
    <property type="match status" value="1"/>
</dbReference>
<feature type="compositionally biased region" description="Acidic residues" evidence="16">
    <location>
        <begin position="586"/>
        <end position="598"/>
    </location>
</feature>
<feature type="transmembrane region" description="Helical" evidence="17">
    <location>
        <begin position="457"/>
        <end position="478"/>
    </location>
</feature>
<dbReference type="GO" id="GO:0005774">
    <property type="term" value="C:vacuolar membrane"/>
    <property type="evidence" value="ECO:0007669"/>
    <property type="project" value="UniProtKB-SubCell"/>
</dbReference>
<feature type="domain" description="Vacuolar membrane protease transmembrane" evidence="20">
    <location>
        <begin position="580"/>
        <end position="676"/>
    </location>
</feature>
<dbReference type="GO" id="GO:0006508">
    <property type="term" value="P:proteolysis"/>
    <property type="evidence" value="ECO:0007669"/>
    <property type="project" value="UniProtKB-KW"/>
</dbReference>
<dbReference type="OrthoDB" id="76293at2759"/>
<feature type="transmembrane region" description="Helical" evidence="17">
    <location>
        <begin position="683"/>
        <end position="701"/>
    </location>
</feature>
<feature type="transmembrane region" description="Helical" evidence="17">
    <location>
        <begin position="499"/>
        <end position="518"/>
    </location>
</feature>
<name>A0A067PYH9_9AGAM</name>
<evidence type="ECO:0000259" key="18">
    <source>
        <dbReference type="Pfam" id="PF04389"/>
    </source>
</evidence>
<evidence type="ECO:0000256" key="12">
    <source>
        <dbReference type="ARBA" id="ARBA00023049"/>
    </source>
</evidence>
<dbReference type="InParanoid" id="A0A067PYH9"/>
<feature type="region of interest" description="Disordered" evidence="16">
    <location>
        <begin position="553"/>
        <end position="607"/>
    </location>
</feature>
<evidence type="ECO:0000256" key="11">
    <source>
        <dbReference type="ARBA" id="ARBA00022989"/>
    </source>
</evidence>
<dbReference type="FunCoup" id="A0A067PYH9">
    <property type="interactions" value="13"/>
</dbReference>
<keyword evidence="9 15" id="KW-0378">Hydrolase</keyword>
<evidence type="ECO:0000256" key="5">
    <source>
        <dbReference type="ARBA" id="ARBA00022554"/>
    </source>
</evidence>
<dbReference type="InterPro" id="IPR048024">
    <property type="entry name" value="Fxna-like_M28_dom"/>
</dbReference>
<dbReference type="InterPro" id="IPR007484">
    <property type="entry name" value="Peptidase_M28"/>
</dbReference>
<dbReference type="Gene3D" id="3.40.630.10">
    <property type="entry name" value="Zn peptidases"/>
    <property type="match status" value="1"/>
</dbReference>
<dbReference type="EMBL" id="KL197722">
    <property type="protein sequence ID" value="KDQ56337.1"/>
    <property type="molecule type" value="Genomic_DNA"/>
</dbReference>
<evidence type="ECO:0000259" key="20">
    <source>
        <dbReference type="Pfam" id="PF22251"/>
    </source>
</evidence>
<keyword evidence="10 15" id="KW-0862">Zinc</keyword>
<dbReference type="HOGENOM" id="CLU_006412_1_0_1"/>
<evidence type="ECO:0000313" key="21">
    <source>
        <dbReference type="EMBL" id="KDQ56337.1"/>
    </source>
</evidence>
<dbReference type="GO" id="GO:0046872">
    <property type="term" value="F:metal ion binding"/>
    <property type="evidence" value="ECO:0007669"/>
    <property type="project" value="UniProtKB-KW"/>
</dbReference>
<comment type="function">
    <text evidence="2">May be involved in vacuolar sorting and osmoregulation.</text>
</comment>